<evidence type="ECO:0000256" key="5">
    <source>
        <dbReference type="ARBA" id="ARBA00023136"/>
    </source>
</evidence>
<name>A0A9D1V6R6_9FIRM</name>
<feature type="compositionally biased region" description="Low complexity" evidence="8">
    <location>
        <begin position="201"/>
        <end position="217"/>
    </location>
</feature>
<evidence type="ECO:0008006" key="13">
    <source>
        <dbReference type="Google" id="ProtNLM"/>
    </source>
</evidence>
<comment type="subcellular location">
    <subcellularLocation>
        <location evidence="1">Membrane</location>
        <topology evidence="1">Lipid-anchor</topology>
    </subcellularLocation>
</comment>
<keyword evidence="7" id="KW-0449">Lipoprotein</keyword>
<evidence type="ECO:0000313" key="12">
    <source>
        <dbReference type="Proteomes" id="UP000824204"/>
    </source>
</evidence>
<proteinExistence type="inferred from homology"/>
<feature type="domain" description="Spore germination protein N-terminal" evidence="10">
    <location>
        <begin position="31"/>
        <end position="194"/>
    </location>
</feature>
<dbReference type="InterPro" id="IPR057336">
    <property type="entry name" value="GerAC_N"/>
</dbReference>
<evidence type="ECO:0000256" key="1">
    <source>
        <dbReference type="ARBA" id="ARBA00004635"/>
    </source>
</evidence>
<dbReference type="PANTHER" id="PTHR35789">
    <property type="entry name" value="SPORE GERMINATION PROTEIN B3"/>
    <property type="match status" value="1"/>
</dbReference>
<evidence type="ECO:0000256" key="2">
    <source>
        <dbReference type="ARBA" id="ARBA00007886"/>
    </source>
</evidence>
<evidence type="ECO:0000256" key="3">
    <source>
        <dbReference type="ARBA" id="ARBA00022544"/>
    </source>
</evidence>
<evidence type="ECO:0000256" key="4">
    <source>
        <dbReference type="ARBA" id="ARBA00022729"/>
    </source>
</evidence>
<keyword evidence="6" id="KW-0564">Palmitate</keyword>
<reference evidence="11" key="2">
    <citation type="submission" date="2021-04" db="EMBL/GenBank/DDBJ databases">
        <authorList>
            <person name="Gilroy R."/>
        </authorList>
    </citation>
    <scope>NUCLEOTIDE SEQUENCE</scope>
    <source>
        <strain evidence="11">811</strain>
    </source>
</reference>
<dbReference type="InterPro" id="IPR046953">
    <property type="entry name" value="Spore_GerAC-like_C"/>
</dbReference>
<evidence type="ECO:0000259" key="9">
    <source>
        <dbReference type="Pfam" id="PF05504"/>
    </source>
</evidence>
<sequence>MNAAKLFVRLAAFGAAFLLLLFFSNDFGLIDIQKTSIVTAVAIDAGEEGVDVTVQIAVPKSGATTAGNVTVKNAPTMVDAIAELNLKTGWYPTLVHCRLILLGEDAAKTDVFRNIDYFLRSQFVEDTCLVAVCRGSAEKALTAQSPVGDMTYAAIEKVLSSEAQQTGLVSVNILRDFAKGYYGAAGSGFLPLLTVREDAEGGATTSSGASESASSGSPSDGKAVFDASETALFVRGKQVETLNAEETLAFNLADTDTDFAYGNVTVGEKGEPVIYSLRMKITKKLITVRTEGDLPVLHFTVRARAQVADVNRAGSPLEVAQSSIVPENVLRAAEETFRTKLSDAFYKAQKSGCDLFGVCDRLQRFHPALWKKLGTDALTAAKPVCDIKFDTLH</sequence>
<reference evidence="11" key="1">
    <citation type="journal article" date="2021" name="PeerJ">
        <title>Extensive microbial diversity within the chicken gut microbiome revealed by metagenomics and culture.</title>
        <authorList>
            <person name="Gilroy R."/>
            <person name="Ravi A."/>
            <person name="Getino M."/>
            <person name="Pursley I."/>
            <person name="Horton D.L."/>
            <person name="Alikhan N.F."/>
            <person name="Baker D."/>
            <person name="Gharbi K."/>
            <person name="Hall N."/>
            <person name="Watson M."/>
            <person name="Adriaenssens E.M."/>
            <person name="Foster-Nyarko E."/>
            <person name="Jarju S."/>
            <person name="Secka A."/>
            <person name="Antonio M."/>
            <person name="Oren A."/>
            <person name="Chaudhuri R.R."/>
            <person name="La Ragione R."/>
            <person name="Hildebrand F."/>
            <person name="Pallen M.J."/>
        </authorList>
    </citation>
    <scope>NUCLEOTIDE SEQUENCE</scope>
    <source>
        <strain evidence="11">811</strain>
    </source>
</reference>
<evidence type="ECO:0000313" key="11">
    <source>
        <dbReference type="EMBL" id="HIX07146.1"/>
    </source>
</evidence>
<keyword evidence="4" id="KW-0732">Signal</keyword>
<dbReference type="InterPro" id="IPR008844">
    <property type="entry name" value="Spore_GerAC-like"/>
</dbReference>
<gene>
    <name evidence="11" type="ORF">H9741_01595</name>
</gene>
<evidence type="ECO:0000256" key="7">
    <source>
        <dbReference type="ARBA" id="ARBA00023288"/>
    </source>
</evidence>
<keyword evidence="5" id="KW-0472">Membrane</keyword>
<accession>A0A9D1V6R6</accession>
<dbReference type="EMBL" id="DXFX01000021">
    <property type="protein sequence ID" value="HIX07146.1"/>
    <property type="molecule type" value="Genomic_DNA"/>
</dbReference>
<feature type="region of interest" description="Disordered" evidence="8">
    <location>
        <begin position="201"/>
        <end position="222"/>
    </location>
</feature>
<evidence type="ECO:0000256" key="8">
    <source>
        <dbReference type="SAM" id="MobiDB-lite"/>
    </source>
</evidence>
<comment type="similarity">
    <text evidence="2">Belongs to the GerABKC lipoprotein family.</text>
</comment>
<dbReference type="Gene3D" id="3.30.300.210">
    <property type="entry name" value="Nutrient germinant receptor protein C, domain 3"/>
    <property type="match status" value="1"/>
</dbReference>
<dbReference type="Pfam" id="PF25198">
    <property type="entry name" value="Spore_GerAC_N"/>
    <property type="match status" value="1"/>
</dbReference>
<dbReference type="AlphaFoldDB" id="A0A9D1V6R6"/>
<evidence type="ECO:0000259" key="10">
    <source>
        <dbReference type="Pfam" id="PF25198"/>
    </source>
</evidence>
<dbReference type="Proteomes" id="UP000824204">
    <property type="component" value="Unassembled WGS sequence"/>
</dbReference>
<comment type="caution">
    <text evidence="11">The sequence shown here is derived from an EMBL/GenBank/DDBJ whole genome shotgun (WGS) entry which is preliminary data.</text>
</comment>
<organism evidence="11 12">
    <name type="scientific">Candidatus Borkfalkia faecipullorum</name>
    <dbReference type="NCBI Taxonomy" id="2838510"/>
    <lineage>
        <taxon>Bacteria</taxon>
        <taxon>Bacillati</taxon>
        <taxon>Bacillota</taxon>
        <taxon>Clostridia</taxon>
        <taxon>Christensenellales</taxon>
        <taxon>Christensenellaceae</taxon>
        <taxon>Candidatus Borkfalkia</taxon>
    </lineage>
</organism>
<dbReference type="PANTHER" id="PTHR35789:SF1">
    <property type="entry name" value="SPORE GERMINATION PROTEIN B3"/>
    <property type="match status" value="1"/>
</dbReference>
<dbReference type="Pfam" id="PF05504">
    <property type="entry name" value="Spore_GerAC"/>
    <property type="match status" value="1"/>
</dbReference>
<evidence type="ECO:0000256" key="6">
    <source>
        <dbReference type="ARBA" id="ARBA00023139"/>
    </source>
</evidence>
<feature type="domain" description="Spore germination GerAC-like C-terminal" evidence="9">
    <location>
        <begin position="229"/>
        <end position="374"/>
    </location>
</feature>
<dbReference type="GO" id="GO:0009847">
    <property type="term" value="P:spore germination"/>
    <property type="evidence" value="ECO:0007669"/>
    <property type="project" value="InterPro"/>
</dbReference>
<dbReference type="InterPro" id="IPR038501">
    <property type="entry name" value="Spore_GerAC_C_sf"/>
</dbReference>
<protein>
    <recommendedName>
        <fullName evidence="13">Ger(X)C family spore germination protein</fullName>
    </recommendedName>
</protein>
<keyword evidence="3" id="KW-0309">Germination</keyword>
<dbReference type="GO" id="GO:0016020">
    <property type="term" value="C:membrane"/>
    <property type="evidence" value="ECO:0007669"/>
    <property type="project" value="UniProtKB-SubCell"/>
</dbReference>